<dbReference type="EMBL" id="QNRX01000005">
    <property type="protein sequence ID" value="RBP66638.1"/>
    <property type="molecule type" value="Genomic_DNA"/>
</dbReference>
<evidence type="ECO:0000313" key="4">
    <source>
        <dbReference type="Proteomes" id="UP000253490"/>
    </source>
</evidence>
<evidence type="ECO:0000256" key="1">
    <source>
        <dbReference type="SAM" id="Coils"/>
    </source>
</evidence>
<keyword evidence="1" id="KW-0175">Coiled coil</keyword>
<accession>A0A366ICK7</accession>
<gene>
    <name evidence="3" type="ORF">DES36_10517</name>
</gene>
<dbReference type="OrthoDB" id="9776649at2"/>
<name>A0A366ICK7_9FIRM</name>
<dbReference type="InterPro" id="IPR041685">
    <property type="entry name" value="AAA_GajA/Old/RecF-like"/>
</dbReference>
<feature type="coiled-coil region" evidence="1">
    <location>
        <begin position="296"/>
        <end position="401"/>
    </location>
</feature>
<dbReference type="Pfam" id="PF13558">
    <property type="entry name" value="SbcC_Walker_B"/>
    <property type="match status" value="1"/>
</dbReference>
<keyword evidence="4" id="KW-1185">Reference proteome</keyword>
<dbReference type="Pfam" id="PF13175">
    <property type="entry name" value="AAA_15"/>
    <property type="match status" value="1"/>
</dbReference>
<feature type="coiled-coil region" evidence="1">
    <location>
        <begin position="881"/>
        <end position="915"/>
    </location>
</feature>
<protein>
    <submittedName>
        <fullName evidence="3">Uncharacterized protein (TIGR02680 family)</fullName>
    </submittedName>
</protein>
<dbReference type="SUPFAM" id="SSF52540">
    <property type="entry name" value="P-loop containing nucleoside triphosphate hydrolases"/>
    <property type="match status" value="1"/>
</dbReference>
<dbReference type="Proteomes" id="UP000253490">
    <property type="component" value="Unassembled WGS sequence"/>
</dbReference>
<organism evidence="3 4">
    <name type="scientific">Alkalibaculum bacchi</name>
    <dbReference type="NCBI Taxonomy" id="645887"/>
    <lineage>
        <taxon>Bacteria</taxon>
        <taxon>Bacillati</taxon>
        <taxon>Bacillota</taxon>
        <taxon>Clostridia</taxon>
        <taxon>Eubacteriales</taxon>
        <taxon>Eubacteriaceae</taxon>
        <taxon>Alkalibaculum</taxon>
    </lineage>
</organism>
<proteinExistence type="predicted"/>
<evidence type="ECO:0000313" key="3">
    <source>
        <dbReference type="EMBL" id="RBP66638.1"/>
    </source>
</evidence>
<dbReference type="InterPro" id="IPR027417">
    <property type="entry name" value="P-loop_NTPase"/>
</dbReference>
<feature type="coiled-coil region" evidence="1">
    <location>
        <begin position="949"/>
        <end position="976"/>
    </location>
</feature>
<dbReference type="Gene3D" id="3.40.50.300">
    <property type="entry name" value="P-loop containing nucleotide triphosphate hydrolases"/>
    <property type="match status" value="2"/>
</dbReference>
<dbReference type="RefSeq" id="WP_113920073.1">
    <property type="nucleotide sequence ID" value="NZ_QNRX01000005.1"/>
</dbReference>
<comment type="caution">
    <text evidence="3">The sequence shown here is derived from an EMBL/GenBank/DDBJ whole genome shotgun (WGS) entry which is preliminary data.</text>
</comment>
<dbReference type="InterPro" id="IPR013496">
    <property type="entry name" value="CHP02680"/>
</dbReference>
<evidence type="ECO:0000259" key="2">
    <source>
        <dbReference type="Pfam" id="PF13175"/>
    </source>
</evidence>
<sequence length="1358" mass="159753">MNDNRWMMNRAGLINFWYYDEEEFNFSDGRLLLRGSNGSGKSVTMQSFIPLLLDANKSPERLDPFGSKARKMENYLLGEEGEGKDESLAYLYMEFKKKQTDKTLTIGIGFKAVRGKPLRSWGFVINDGRRIGKDFFLYKDIGEKIPLTIKELQNRIGEGGKVTDGQKEYMKMVNDLLFGFSELDEYEELIKLLVQLRSPKLSKDFRPTVIYEIMENSLQPLSEDDLRPMSEAIENMDNIKSRLEELKSSKKSGEKIKNAYDKYNKFLLLEKTKTFIDENKKLSHFYKDKSILAKEKTRAQESYQSLNRDIERLSIQLETVKEKKKELDQHDSLQIKEKILQTQDEIDRLNEQIKDKNKQLDRKKEAQRKNHYEEEQYVEKKEKLHEEIEEHLEELESLSIDFAFDEHCFLQDEIEKKLEEKYDFAYIKGETRKITDKIEDGIKALEDQKRKNKDHDEVLAELEETKNKRDEFFRLLEQCRGLLLETKEEYLEKIYYWKDQNRILNISDNAINDIARGINNFDVGSDINEVLERIRQEYHSIQSEINVKTYEIKGEMQKWIKAAEEKKQEIHTWEEQKDPEPLRDEKVILFRKRLEEQGIPHIPLYKAIDFKEGVSEEQKGIIEEALLEMGLLDALVLPSKYKNQLSQLNIEGADKFIVSEPKLMTYNLDQFLKVDKLELDGISKEDVSSALFSILIDSGNETYIDEKGFYGLGILEGKVSKSYIPRYIGTAARRAYRDKKIGELKEELESLEGIIQEYMEKLDLLIKDYDLLESEFHGVPSHIDLMTAVEEVKTAEFSYKMSIEEVKIKTDKEKEKYEALKTARERVYEKTHKLQLKPNLEIFQEAFVKSKVYRDELYELEKTHNSFIHSLGLISVTLEQKDQIEADLDDLLYDINNLSNKTERASMVLNNLKEQLTYTNYEEIKEEINRCLQLLDEIPKKQLKKTDERANEKANYSSATEKLKELEEKSHTHEKINKYCEDVFMEEYGLKYVITFEGEEAPISLAKKVLQEISQEEKDNRERGYYTNALIEKFHENASYLRDYSVSLDYIFEPYQEDGFLNGVIQRQRRNITAKVRGKKVDFYELIEFMNDSIEENENLLRESDRQLFEDILVKNISKKIKSRIFHSEKWVGRMNTLMKSMNTSSGLSFSLQWTSKKAETEEQLDTKELVQLLKQDANLMRVEDLDKLSEHFRSKIALARRATEDNGQNITFHSIMREILDYRKWFEFKLYFVKTGQMKKELTNNAFYQFSGGEKAMAMYVPLFSAVNARYEGGRKDCPRIISLDEAFAGVDEQNIRDMFRLLNELDLGYIMNSQILWGDYDTVPSLSISELIRPDNANFVTVLRYHWDGKVKELVV</sequence>
<feature type="coiled-coil region" evidence="1">
    <location>
        <begin position="741"/>
        <end position="775"/>
    </location>
</feature>
<feature type="domain" description="Endonuclease GajA/Old nuclease/RecF-like AAA" evidence="2">
    <location>
        <begin position="14"/>
        <end position="387"/>
    </location>
</feature>
<reference evidence="3 4" key="1">
    <citation type="submission" date="2018-06" db="EMBL/GenBank/DDBJ databases">
        <title>Genomic Encyclopedia of Type Strains, Phase IV (KMG-IV): sequencing the most valuable type-strain genomes for metagenomic binning, comparative biology and taxonomic classification.</title>
        <authorList>
            <person name="Goeker M."/>
        </authorList>
    </citation>
    <scope>NUCLEOTIDE SEQUENCE [LARGE SCALE GENOMIC DNA]</scope>
    <source>
        <strain evidence="3 4">DSM 22112</strain>
    </source>
</reference>
<dbReference type="NCBIfam" id="TIGR02680">
    <property type="entry name" value="TIGR02680 family protein"/>
    <property type="match status" value="1"/>
</dbReference>